<evidence type="ECO:0000256" key="9">
    <source>
        <dbReference type="ARBA" id="ARBA00022833"/>
    </source>
</evidence>
<feature type="domain" description="Gelsolin-like" evidence="15">
    <location>
        <begin position="902"/>
        <end position="973"/>
    </location>
</feature>
<sequence>MSSTGYNSQNGGSGPPYSNGPVQGSLMYSPALASQGYNSVLPGSYPPQIPAKATQHPGHGQQNSSVPQTVPQLDGLQTVHRLSGPQNFPQLSNYPVSGQTFNRPPMGHTQVASSQHTGARPRMPSPPQNTAGEPAPADSNASQGNVHLQSNWQYFSKPQPFANHIYSSAGSISGQPSLQSNANQPTTRQYVTPFGGPPLQNSFMSQEDKMSLEIEEDASSYQFAWSKLVKETGERANSAPPGSDSSLHNSYDTIEGGGYMPSINNLASSVGGLSLHHSQQLDGLRALNLLQERNILPPTPLKAPTPCLLEDIQKLNCNPELFRCTLTNIPQTQVLLNKAKLPLGLLLHPFKDLSQLPVVTSSTIVRCRSCRTYINPFVSFLDQRRWKCNLCYRVNDVPEEFMYNPVTRAYGEPHKRPEVQNATIEFMAPSEYMLRPPQPPVYLFMLDVSHNALETSYLNTVCQTLLENLDWLPGNTRTKIGFITFDSTIHFYSLQEGLSQPQMLVVSDIDDVFIPMPENLLVNLNECKELVQDLLKNLPQMFTKSSETQSALGPALQAAFKLTSPTGGRITVFQTQLPSLGAGALKPREEPNQKSSAKEIHNLTPSTDFYKKLALDCSGQQISVDLFLLSGRYSDLASLGCISRYSAGSVYYYRSYHTQHNPVQVEKLQKELKRYLTRKIGFEAVMRIRCTRGLSIHTFHGNFFVRSTDLLSLPNVNPDAGYAVQMSVEENLTDTPVVSFQSALLYTSSKGERRIRVHTMCLPVVSAVSDVYAGADAQAITGLLANMAVDRSITSSLSDARDALVNAVIDSLSAYRSSVLTVQQPGLLAPHSLRLLPMFVLALLKQKAFQTGTNASLDERIFAMCQIKNQPLLYLLLMIHSNLYRVDNLTDEGALDFNDRTIPQPTILQLSVEKLNRDGAYLMDAGSILIIWVGRNCGQNFFTQVLGVANYETMPVEMNRLPELDTAESARAIAFISWLREQRPFFPTLHIIRDENPLKTAFTQNMIEDRTESALSYYEFLLHLQQQVNK</sequence>
<evidence type="ECO:0000256" key="2">
    <source>
        <dbReference type="ARBA" id="ARBA00004397"/>
    </source>
</evidence>
<comment type="similarity">
    <text evidence="4">Belongs to the SEC23/SEC24 family. SEC24 subfamily.</text>
</comment>
<dbReference type="Gene3D" id="2.60.40.1670">
    <property type="entry name" value="beta-sandwich domain of Sec23/24"/>
    <property type="match status" value="1"/>
</dbReference>
<evidence type="ECO:0000256" key="13">
    <source>
        <dbReference type="ARBA" id="ARBA00023329"/>
    </source>
</evidence>
<evidence type="ECO:0000313" key="22">
    <source>
        <dbReference type="Xenbase" id="XB-GENE-987691"/>
    </source>
</evidence>
<dbReference type="SUPFAM" id="SSF82754">
    <property type="entry name" value="C-terminal, gelsolin-like domain of Sec23/24"/>
    <property type="match status" value="1"/>
</dbReference>
<evidence type="ECO:0000256" key="5">
    <source>
        <dbReference type="ARBA" id="ARBA00022448"/>
    </source>
</evidence>
<dbReference type="KEGG" id="xla:100381056"/>
<evidence type="ECO:0000256" key="14">
    <source>
        <dbReference type="SAM" id="MobiDB-lite"/>
    </source>
</evidence>
<dbReference type="InterPro" id="IPR050550">
    <property type="entry name" value="SEC23_SEC24_subfamily"/>
</dbReference>
<dbReference type="Pfam" id="PF04811">
    <property type="entry name" value="Sec23_trunk"/>
    <property type="match status" value="1"/>
</dbReference>
<dbReference type="InterPro" id="IPR029006">
    <property type="entry name" value="ADF-H/Gelsolin-like_dom_sf"/>
</dbReference>
<evidence type="ECO:0000259" key="15">
    <source>
        <dbReference type="Pfam" id="PF00626"/>
    </source>
</evidence>
<evidence type="ECO:0000256" key="11">
    <source>
        <dbReference type="ARBA" id="ARBA00022927"/>
    </source>
</evidence>
<keyword evidence="7" id="KW-0479">Metal-binding</keyword>
<evidence type="ECO:0000313" key="21">
    <source>
        <dbReference type="RefSeq" id="XP_018110456.1"/>
    </source>
</evidence>
<feature type="domain" description="Sec23/Sec24 helical" evidence="18">
    <location>
        <begin position="776"/>
        <end position="876"/>
    </location>
</feature>
<reference evidence="21" key="2">
    <citation type="submission" date="2025-08" db="UniProtKB">
        <authorList>
            <consortium name="RefSeq"/>
        </authorList>
    </citation>
    <scope>IDENTIFICATION</scope>
    <source>
        <strain evidence="21">J_2021</strain>
        <tissue evidence="21">Erythrocytes</tissue>
    </source>
</reference>
<dbReference type="GO" id="GO:0008270">
    <property type="term" value="F:zinc ion binding"/>
    <property type="evidence" value="ECO:0000318"/>
    <property type="project" value="GO_Central"/>
</dbReference>
<dbReference type="InterPro" id="IPR006900">
    <property type="entry name" value="Sec23/24_helical_dom"/>
</dbReference>
<dbReference type="InterPro" id="IPR012990">
    <property type="entry name" value="Beta-sandwich_Sec23_24"/>
</dbReference>
<keyword evidence="20" id="KW-1185">Reference proteome</keyword>
<evidence type="ECO:0000256" key="7">
    <source>
        <dbReference type="ARBA" id="ARBA00022723"/>
    </source>
</evidence>
<dbReference type="RefSeq" id="XP_018110456.1">
    <property type="nucleotide sequence ID" value="XM_018254967.2"/>
</dbReference>
<feature type="domain" description="Sec23/Sec24 trunk" evidence="17">
    <location>
        <begin position="437"/>
        <end position="676"/>
    </location>
</feature>
<dbReference type="GO" id="GO:0090110">
    <property type="term" value="P:COPII-coated vesicle cargo loading"/>
    <property type="evidence" value="ECO:0000318"/>
    <property type="project" value="GO_Central"/>
</dbReference>
<keyword evidence="9" id="KW-0862">Zinc</keyword>
<keyword evidence="6" id="KW-0963">Cytoplasm</keyword>
<evidence type="ECO:0000259" key="18">
    <source>
        <dbReference type="Pfam" id="PF04815"/>
    </source>
</evidence>
<feature type="compositionally biased region" description="Low complexity" evidence="14">
    <location>
        <begin position="7"/>
        <end position="21"/>
    </location>
</feature>
<evidence type="ECO:0000259" key="19">
    <source>
        <dbReference type="Pfam" id="PF08033"/>
    </source>
</evidence>
<feature type="compositionally biased region" description="Polar residues" evidence="14">
    <location>
        <begin position="60"/>
        <end position="71"/>
    </location>
</feature>
<evidence type="ECO:0000259" key="16">
    <source>
        <dbReference type="Pfam" id="PF04810"/>
    </source>
</evidence>
<dbReference type="InterPro" id="IPR036180">
    <property type="entry name" value="Gelsolin-like_dom_sf"/>
</dbReference>
<dbReference type="InterPro" id="IPR036175">
    <property type="entry name" value="Sec23/24_helical_dom_sf"/>
</dbReference>
<evidence type="ECO:0000256" key="12">
    <source>
        <dbReference type="ARBA" id="ARBA00023136"/>
    </source>
</evidence>
<dbReference type="GO" id="GO:0030127">
    <property type="term" value="C:COPII vesicle coat"/>
    <property type="evidence" value="ECO:0000318"/>
    <property type="project" value="GO_Central"/>
</dbReference>
<protein>
    <submittedName>
        <fullName evidence="21">Protein transport protein Sec24A isoform X1</fullName>
    </submittedName>
</protein>
<evidence type="ECO:0000256" key="1">
    <source>
        <dbReference type="ARBA" id="ARBA00004299"/>
    </source>
</evidence>
<dbReference type="Gene3D" id="3.40.50.410">
    <property type="entry name" value="von Willebrand factor, type A domain"/>
    <property type="match status" value="1"/>
</dbReference>
<organism evidence="20 21">
    <name type="scientific">Xenopus laevis</name>
    <name type="common">African clawed frog</name>
    <dbReference type="NCBI Taxonomy" id="8355"/>
    <lineage>
        <taxon>Eukaryota</taxon>
        <taxon>Metazoa</taxon>
        <taxon>Chordata</taxon>
        <taxon>Craniata</taxon>
        <taxon>Vertebrata</taxon>
        <taxon>Euteleostomi</taxon>
        <taxon>Amphibia</taxon>
        <taxon>Batrachia</taxon>
        <taxon>Anura</taxon>
        <taxon>Pipoidea</taxon>
        <taxon>Pipidae</taxon>
        <taxon>Xenopodinae</taxon>
        <taxon>Xenopus</taxon>
        <taxon>Xenopus</taxon>
    </lineage>
</organism>
<dbReference type="InterPro" id="IPR041742">
    <property type="entry name" value="Sec24-like_trunk_dom"/>
</dbReference>
<feature type="domain" description="Sec23/Sec24 beta-sandwich" evidence="19">
    <location>
        <begin position="681"/>
        <end position="765"/>
    </location>
</feature>
<evidence type="ECO:0000313" key="20">
    <source>
        <dbReference type="Proteomes" id="UP000186698"/>
    </source>
</evidence>
<keyword evidence="8" id="KW-0256">Endoplasmic reticulum</keyword>
<dbReference type="PANTHER" id="PTHR13803">
    <property type="entry name" value="SEC24-RELATED PROTEIN"/>
    <property type="match status" value="1"/>
</dbReference>
<keyword evidence="11" id="KW-0653">Protein transport</keyword>
<dbReference type="CTD" id="100381056"/>
<dbReference type="GO" id="GO:0005789">
    <property type="term" value="C:endoplasmic reticulum membrane"/>
    <property type="evidence" value="ECO:0007669"/>
    <property type="project" value="UniProtKB-SubCell"/>
</dbReference>
<dbReference type="Pfam" id="PF04810">
    <property type="entry name" value="zf-Sec23_Sec24"/>
    <property type="match status" value="1"/>
</dbReference>
<feature type="region of interest" description="Disordered" evidence="14">
    <location>
        <begin position="166"/>
        <end position="189"/>
    </location>
</feature>
<dbReference type="Gene3D" id="1.20.120.730">
    <property type="entry name" value="Sec23/Sec24 helical domain"/>
    <property type="match status" value="1"/>
</dbReference>
<feature type="compositionally biased region" description="Polar residues" evidence="14">
    <location>
        <begin position="84"/>
        <end position="102"/>
    </location>
</feature>
<name>A0A8J0UP01_XENLA</name>
<accession>A0A8J0UP01</accession>
<evidence type="ECO:0000256" key="4">
    <source>
        <dbReference type="ARBA" id="ARBA00008334"/>
    </source>
</evidence>
<keyword evidence="13" id="KW-0968">Cytoplasmic vesicle</keyword>
<dbReference type="InterPro" id="IPR036465">
    <property type="entry name" value="vWFA_dom_sf"/>
</dbReference>
<dbReference type="Gene3D" id="2.30.30.380">
    <property type="entry name" value="Zn-finger domain of Sec23/24"/>
    <property type="match status" value="1"/>
</dbReference>
<comment type="subcellular location">
    <subcellularLocation>
        <location evidence="3">Cytoplasm</location>
        <location evidence="3">Cytosol</location>
    </subcellularLocation>
    <subcellularLocation>
        <location evidence="1">Cytoplasmic vesicle</location>
        <location evidence="1">COPII-coated vesicle membrane</location>
        <topology evidence="1">Peripheral membrane protein</topology>
        <orientation evidence="1">Cytoplasmic side</orientation>
    </subcellularLocation>
    <subcellularLocation>
        <location evidence="2">Endoplasmic reticulum membrane</location>
        <topology evidence="2">Peripheral membrane protein</topology>
        <orientation evidence="2">Cytoplasmic side</orientation>
    </subcellularLocation>
</comment>
<dbReference type="SUPFAM" id="SSF82919">
    <property type="entry name" value="Zn-finger domain of Sec23/24"/>
    <property type="match status" value="1"/>
</dbReference>
<evidence type="ECO:0000256" key="10">
    <source>
        <dbReference type="ARBA" id="ARBA00022892"/>
    </source>
</evidence>
<keyword evidence="10" id="KW-0931">ER-Golgi transport</keyword>
<dbReference type="SUPFAM" id="SSF53300">
    <property type="entry name" value="vWA-like"/>
    <property type="match status" value="1"/>
</dbReference>
<dbReference type="GO" id="GO:0070971">
    <property type="term" value="C:endoplasmic reticulum exit site"/>
    <property type="evidence" value="ECO:0000318"/>
    <property type="project" value="GO_Central"/>
</dbReference>
<feature type="domain" description="Zinc finger Sec23/Sec24-type" evidence="16">
    <location>
        <begin position="364"/>
        <end position="400"/>
    </location>
</feature>
<dbReference type="InterPro" id="IPR006896">
    <property type="entry name" value="Sec23/24_trunk_dom"/>
</dbReference>
<dbReference type="GO" id="GO:0006886">
    <property type="term" value="P:intracellular protein transport"/>
    <property type="evidence" value="ECO:0007669"/>
    <property type="project" value="InterPro"/>
</dbReference>
<dbReference type="Gene3D" id="3.40.20.10">
    <property type="entry name" value="Severin"/>
    <property type="match status" value="1"/>
</dbReference>
<dbReference type="Pfam" id="PF00626">
    <property type="entry name" value="Gelsolin"/>
    <property type="match status" value="1"/>
</dbReference>
<dbReference type="GeneID" id="100381056"/>
<keyword evidence="5" id="KW-0813">Transport</keyword>
<evidence type="ECO:0000256" key="3">
    <source>
        <dbReference type="ARBA" id="ARBA00004514"/>
    </source>
</evidence>
<evidence type="ECO:0000259" key="17">
    <source>
        <dbReference type="Pfam" id="PF04811"/>
    </source>
</evidence>
<proteinExistence type="inferred from homology"/>
<dbReference type="CDD" id="cd01479">
    <property type="entry name" value="Sec24-like"/>
    <property type="match status" value="1"/>
</dbReference>
<reference evidence="20" key="1">
    <citation type="submission" date="2024-06" db="UniProtKB">
        <authorList>
            <consortium name="RefSeq"/>
        </authorList>
    </citation>
    <scope>NUCLEOTIDE SEQUENCE [LARGE SCALE GENOMIC DNA]</scope>
    <source>
        <strain evidence="20">J_2021</strain>
    </source>
</reference>
<evidence type="ECO:0000256" key="8">
    <source>
        <dbReference type="ARBA" id="ARBA00022824"/>
    </source>
</evidence>
<dbReference type="Pfam" id="PF08033">
    <property type="entry name" value="Sec23_BS"/>
    <property type="match status" value="1"/>
</dbReference>
<dbReference type="FunFam" id="3.40.50.410:FF:000019">
    <property type="entry name" value="SEC24 homolog B, COPII coat complex component"/>
    <property type="match status" value="1"/>
</dbReference>
<dbReference type="Proteomes" id="UP000186698">
    <property type="component" value="Chromosome 3S"/>
</dbReference>
<dbReference type="InterPro" id="IPR007123">
    <property type="entry name" value="Gelsolin-like_dom"/>
</dbReference>
<dbReference type="AlphaFoldDB" id="A0A8J0UP01"/>
<dbReference type="InterPro" id="IPR036174">
    <property type="entry name" value="Znf_Sec23_Sec24_sf"/>
</dbReference>
<dbReference type="Pfam" id="PF04815">
    <property type="entry name" value="Sec23_helical"/>
    <property type="match status" value="1"/>
</dbReference>
<dbReference type="SUPFAM" id="SSF81811">
    <property type="entry name" value="Helical domain of Sec23/24"/>
    <property type="match status" value="1"/>
</dbReference>
<dbReference type="AGR" id="Xenbase:XB-GENE-987691"/>
<dbReference type="SUPFAM" id="SSF81995">
    <property type="entry name" value="beta-sandwich domain of Sec23/24"/>
    <property type="match status" value="1"/>
</dbReference>
<dbReference type="GO" id="GO:0000149">
    <property type="term" value="F:SNARE binding"/>
    <property type="evidence" value="ECO:0000318"/>
    <property type="project" value="GO_Central"/>
</dbReference>
<dbReference type="InterPro" id="IPR006895">
    <property type="entry name" value="Znf_Sec23_Sec24"/>
</dbReference>
<evidence type="ECO:0000256" key="6">
    <source>
        <dbReference type="ARBA" id="ARBA00022490"/>
    </source>
</evidence>
<dbReference type="Xenbase" id="XB-GENE-987691">
    <property type="gene designation" value="sec24a.S"/>
</dbReference>
<dbReference type="OrthoDB" id="49016at2759"/>
<dbReference type="PANTHER" id="PTHR13803:SF1">
    <property type="entry name" value="PROTEIN TRANSPORT PROTEIN SEC24A"/>
    <property type="match status" value="1"/>
</dbReference>
<gene>
    <name evidence="21 22" type="primary">sec24a.S</name>
</gene>
<keyword evidence="12" id="KW-0472">Membrane</keyword>
<feature type="region of interest" description="Disordered" evidence="14">
    <location>
        <begin position="1"/>
        <end position="144"/>
    </location>
</feature>
<dbReference type="FunFam" id="2.30.30.380:FF:000004">
    <property type="entry name" value="SEC24 homolog B, COPII coat complex component"/>
    <property type="match status" value="1"/>
</dbReference>
<dbReference type="GO" id="GO:0005829">
    <property type="term" value="C:cytosol"/>
    <property type="evidence" value="ECO:0007669"/>
    <property type="project" value="UniProtKB-SubCell"/>
</dbReference>